<evidence type="ECO:0000256" key="2">
    <source>
        <dbReference type="PIRSR" id="PIRSR610059-50"/>
    </source>
</evidence>
<keyword evidence="6" id="KW-1185">Reference proteome</keyword>
<dbReference type="Proteomes" id="UP000186922">
    <property type="component" value="Unassembled WGS sequence"/>
</dbReference>
<feature type="domain" description="Nucleoside phosphorylase" evidence="4">
    <location>
        <begin position="114"/>
        <end position="368"/>
    </location>
</feature>
<comment type="caution">
    <text evidence="5">The sequence shown here is derived from an EMBL/GenBank/DDBJ whole genome shotgun (WGS) entry which is preliminary data.</text>
</comment>
<evidence type="ECO:0000256" key="1">
    <source>
        <dbReference type="ARBA" id="ARBA00010456"/>
    </source>
</evidence>
<dbReference type="GO" id="GO:0005829">
    <property type="term" value="C:cytosol"/>
    <property type="evidence" value="ECO:0007669"/>
    <property type="project" value="TreeGrafter"/>
</dbReference>
<dbReference type="Pfam" id="PF01048">
    <property type="entry name" value="PNP_UDP_1"/>
    <property type="match status" value="1"/>
</dbReference>
<dbReference type="PANTHER" id="PTHR43691:SF11">
    <property type="entry name" value="FI09636P-RELATED"/>
    <property type="match status" value="1"/>
</dbReference>
<feature type="binding site" evidence="2">
    <location>
        <position position="154"/>
    </location>
    <ligand>
        <name>phosphate</name>
        <dbReference type="ChEBI" id="CHEBI:43474"/>
    </ligand>
</feature>
<dbReference type="Gene3D" id="3.40.50.1580">
    <property type="entry name" value="Nucleoside phosphorylase domain"/>
    <property type="match status" value="1"/>
</dbReference>
<name>A0A1D1UM73_RAMVA</name>
<feature type="binding site" evidence="2">
    <location>
        <begin position="199"/>
        <end position="202"/>
    </location>
    <ligand>
        <name>phosphate</name>
        <dbReference type="ChEBI" id="CHEBI:43474"/>
    </ligand>
</feature>
<dbReference type="SUPFAM" id="SSF53167">
    <property type="entry name" value="Purine and uridine phosphorylases"/>
    <property type="match status" value="1"/>
</dbReference>
<dbReference type="AlphaFoldDB" id="A0A1D1UM73"/>
<dbReference type="CDD" id="cd17763">
    <property type="entry name" value="UP_hUPP-like"/>
    <property type="match status" value="1"/>
</dbReference>
<evidence type="ECO:0000313" key="6">
    <source>
        <dbReference type="Proteomes" id="UP000186922"/>
    </source>
</evidence>
<dbReference type="NCBIfam" id="TIGR01719">
    <property type="entry name" value="euk_UDPppase"/>
    <property type="match status" value="1"/>
</dbReference>
<sequence length="470" mass="51535">MGDAGKLGLERMNDTLPAILQTLNSLQASITGQNGRSAVDQTEALKQLSSLRQLLETKAKSSKDHENPAREDFNLRNKHLQKKIEKKEPDFLYHLGLVVSLNSQTVQVFRDIKYVCVGGTPSRMFEFAVVCLGALKIQVPAGMGVTDLCGGHARYVMYKAGPVLTVSHGMGNPSLSIMMHEILKLLHYARAERGVKFIRIGTCGGVGVPLGTTVITEKVYNGLFQPYFTQYILGKQVQRPAILDAGVSRDLMHYAAKSEMNIPVVSGNTLCANDFYEEQARIDGAFCEFNTDEQKDFLQKCYHAYGIRNFEMESLAFSAMCHLAGVKAAVVCVTLMNRLESDQVDPEVEAHLEEWQRRPQRIVAELIKQEMANDGATVSLSDGLRPNPGRTCSRTGSMIPSVHSTLDPILDHDRARSPEYYRRFSISDSKQTTSVPAEATSVASGAGAGTFRPVDPAAVANCSSADVVLK</sequence>
<feature type="region of interest" description="Disordered" evidence="3">
    <location>
        <begin position="56"/>
        <end position="76"/>
    </location>
</feature>
<dbReference type="GO" id="GO:0006218">
    <property type="term" value="P:uridine catabolic process"/>
    <property type="evidence" value="ECO:0007669"/>
    <property type="project" value="TreeGrafter"/>
</dbReference>
<dbReference type="OrthoDB" id="204058at2759"/>
<comment type="similarity">
    <text evidence="1">Belongs to the PNP/UDP phosphorylase family.</text>
</comment>
<feature type="binding site" evidence="2">
    <location>
        <position position="281"/>
    </location>
    <ligand>
        <name>substrate</name>
    </ligand>
</feature>
<organism evidence="5 6">
    <name type="scientific">Ramazzottius varieornatus</name>
    <name type="common">Water bear</name>
    <name type="synonym">Tardigrade</name>
    <dbReference type="NCBI Taxonomy" id="947166"/>
    <lineage>
        <taxon>Eukaryota</taxon>
        <taxon>Metazoa</taxon>
        <taxon>Ecdysozoa</taxon>
        <taxon>Tardigrada</taxon>
        <taxon>Eutardigrada</taxon>
        <taxon>Parachela</taxon>
        <taxon>Hypsibioidea</taxon>
        <taxon>Ramazzottiidae</taxon>
        <taxon>Ramazzottius</taxon>
    </lineage>
</organism>
<dbReference type="STRING" id="947166.A0A1D1UM73"/>
<feature type="compositionally biased region" description="Basic and acidic residues" evidence="3">
    <location>
        <begin position="56"/>
        <end position="75"/>
    </location>
</feature>
<evidence type="ECO:0000313" key="5">
    <source>
        <dbReference type="EMBL" id="GAU88742.1"/>
    </source>
</evidence>
<dbReference type="EMBL" id="BDGG01000001">
    <property type="protein sequence ID" value="GAU88742.1"/>
    <property type="molecule type" value="Genomic_DNA"/>
</dbReference>
<proteinExistence type="inferred from homology"/>
<protein>
    <recommendedName>
        <fullName evidence="4">Nucleoside phosphorylase domain-containing protein</fullName>
    </recommendedName>
</protein>
<evidence type="ECO:0000256" key="3">
    <source>
        <dbReference type="SAM" id="MobiDB-lite"/>
    </source>
</evidence>
<dbReference type="InterPro" id="IPR000845">
    <property type="entry name" value="Nucleoside_phosphorylase_d"/>
</dbReference>
<feature type="binding site" evidence="2">
    <location>
        <position position="279"/>
    </location>
    <ligand>
        <name>substrate</name>
    </ligand>
</feature>
<dbReference type="InterPro" id="IPR035994">
    <property type="entry name" value="Nucleoside_phosphorylase_sf"/>
</dbReference>
<gene>
    <name evidence="5" type="primary">RvY_01380-1</name>
    <name evidence="5" type="synonym">RvY_01380.1</name>
    <name evidence="5" type="ORF">RvY_01380</name>
</gene>
<dbReference type="PANTHER" id="PTHR43691">
    <property type="entry name" value="URIDINE PHOSPHORYLASE"/>
    <property type="match status" value="1"/>
</dbReference>
<reference evidence="5 6" key="1">
    <citation type="journal article" date="2016" name="Nat. Commun.">
        <title>Extremotolerant tardigrade genome and improved radiotolerance of human cultured cells by tardigrade-unique protein.</title>
        <authorList>
            <person name="Hashimoto T."/>
            <person name="Horikawa D.D."/>
            <person name="Saito Y."/>
            <person name="Kuwahara H."/>
            <person name="Kozuka-Hata H."/>
            <person name="Shin-I T."/>
            <person name="Minakuchi Y."/>
            <person name="Ohishi K."/>
            <person name="Motoyama A."/>
            <person name="Aizu T."/>
            <person name="Enomoto A."/>
            <person name="Kondo K."/>
            <person name="Tanaka S."/>
            <person name="Hara Y."/>
            <person name="Koshikawa S."/>
            <person name="Sagara H."/>
            <person name="Miura T."/>
            <person name="Yokobori S."/>
            <person name="Miyagawa K."/>
            <person name="Suzuki Y."/>
            <person name="Kubo T."/>
            <person name="Oyama M."/>
            <person name="Kohara Y."/>
            <person name="Fujiyama A."/>
            <person name="Arakawa K."/>
            <person name="Katayama T."/>
            <person name="Toyoda A."/>
            <person name="Kunieda T."/>
        </authorList>
    </citation>
    <scope>NUCLEOTIDE SEQUENCE [LARGE SCALE GENOMIC DNA]</scope>
    <source>
        <strain evidence="5 6">YOKOZUNA-1</strain>
    </source>
</reference>
<dbReference type="GO" id="GO:0009166">
    <property type="term" value="P:nucleotide catabolic process"/>
    <property type="evidence" value="ECO:0007669"/>
    <property type="project" value="InterPro"/>
</dbReference>
<dbReference type="InterPro" id="IPR010059">
    <property type="entry name" value="Uridine_phosphorylase_euk"/>
</dbReference>
<evidence type="ECO:0000259" key="4">
    <source>
        <dbReference type="Pfam" id="PF01048"/>
    </source>
</evidence>
<dbReference type="GO" id="GO:0004850">
    <property type="term" value="F:uridine phosphorylase activity"/>
    <property type="evidence" value="ECO:0007669"/>
    <property type="project" value="InterPro"/>
</dbReference>
<accession>A0A1D1UM73</accession>